<comment type="caution">
    <text evidence="2">The sequence shown here is derived from an EMBL/GenBank/DDBJ whole genome shotgun (WGS) entry which is preliminary data.</text>
</comment>
<protein>
    <submittedName>
        <fullName evidence="2">Uncharacterized protein</fullName>
    </submittedName>
</protein>
<feature type="compositionally biased region" description="Acidic residues" evidence="1">
    <location>
        <begin position="234"/>
        <end position="244"/>
    </location>
</feature>
<name>A0ABR1NW87_DIAER</name>
<sequence>MGKLYYFQAPNFDINPDSQTAPRLGGIFPNLTQLTAPLNQDDHLQIPENLLNNNAVANFSDARTRNYQADIGVNSTAGQGITGSADLIYTFARDKKNIYHCETLETVEFEPDKAFVSDSITASQRVQTFISNSLFGRKRVYMITGLKIASGFSISSSKASQHSPTLKIGLGFGTVGIPAEAGPELGLSVGSARTVEQGRALNKIVFAYRIIRIKDRWDGEPRFKYESGGKYAAEEDSDDSDEDGEGKWVLEPLSDDTLSEDFPDSVRIEIEG</sequence>
<proteinExistence type="predicted"/>
<feature type="compositionally biased region" description="Acidic residues" evidence="1">
    <location>
        <begin position="253"/>
        <end position="263"/>
    </location>
</feature>
<accession>A0ABR1NW87</accession>
<keyword evidence="3" id="KW-1185">Reference proteome</keyword>
<organism evidence="2 3">
    <name type="scientific">Diaporthe eres</name>
    <name type="common">Phomopsis oblonga</name>
    <dbReference type="NCBI Taxonomy" id="83184"/>
    <lineage>
        <taxon>Eukaryota</taxon>
        <taxon>Fungi</taxon>
        <taxon>Dikarya</taxon>
        <taxon>Ascomycota</taxon>
        <taxon>Pezizomycotina</taxon>
        <taxon>Sordariomycetes</taxon>
        <taxon>Sordariomycetidae</taxon>
        <taxon>Diaporthales</taxon>
        <taxon>Diaporthaceae</taxon>
        <taxon>Diaporthe</taxon>
        <taxon>Diaporthe eres species complex</taxon>
    </lineage>
</organism>
<reference evidence="2 3" key="1">
    <citation type="submission" date="2024-02" db="EMBL/GenBank/DDBJ databases">
        <title>De novo assembly and annotation of 12 fungi associated with fruit tree decline syndrome in Ontario, Canada.</title>
        <authorList>
            <person name="Sulman M."/>
            <person name="Ellouze W."/>
            <person name="Ilyukhin E."/>
        </authorList>
    </citation>
    <scope>NUCLEOTIDE SEQUENCE [LARGE SCALE GENOMIC DNA]</scope>
    <source>
        <strain evidence="2 3">M169</strain>
    </source>
</reference>
<dbReference type="EMBL" id="JAKNSF020000093">
    <property type="protein sequence ID" value="KAK7717166.1"/>
    <property type="molecule type" value="Genomic_DNA"/>
</dbReference>
<gene>
    <name evidence="2" type="ORF">SLS63_010786</name>
</gene>
<feature type="region of interest" description="Disordered" evidence="1">
    <location>
        <begin position="227"/>
        <end position="272"/>
    </location>
</feature>
<evidence type="ECO:0000313" key="2">
    <source>
        <dbReference type="EMBL" id="KAK7717166.1"/>
    </source>
</evidence>
<evidence type="ECO:0000313" key="3">
    <source>
        <dbReference type="Proteomes" id="UP001430848"/>
    </source>
</evidence>
<evidence type="ECO:0000256" key="1">
    <source>
        <dbReference type="SAM" id="MobiDB-lite"/>
    </source>
</evidence>
<dbReference type="Proteomes" id="UP001430848">
    <property type="component" value="Unassembled WGS sequence"/>
</dbReference>